<comment type="caution">
    <text evidence="9">The sequence shown here is derived from an EMBL/GenBank/DDBJ whole genome shotgun (WGS) entry which is preliminary data.</text>
</comment>
<dbReference type="SUPFAM" id="SSF57535">
    <property type="entry name" value="Complement control module/SCR domain"/>
    <property type="match status" value="1"/>
</dbReference>
<evidence type="ECO:0000313" key="9">
    <source>
        <dbReference type="EMBL" id="CAI5446497.1"/>
    </source>
</evidence>
<keyword evidence="7" id="KW-0812">Transmembrane</keyword>
<feature type="coiled-coil region" evidence="5">
    <location>
        <begin position="152"/>
        <end position="180"/>
    </location>
</feature>
<evidence type="ECO:0000256" key="1">
    <source>
        <dbReference type="ARBA" id="ARBA00004370"/>
    </source>
</evidence>
<protein>
    <recommendedName>
        <fullName evidence="8">Sushi domain-containing protein</fullName>
    </recommendedName>
</protein>
<keyword evidence="5" id="KW-0175">Coiled coil</keyword>
<keyword evidence="3 4" id="KW-1015">Disulfide bond</keyword>
<evidence type="ECO:0000256" key="2">
    <source>
        <dbReference type="ARBA" id="ARBA00023136"/>
    </source>
</evidence>
<gene>
    <name evidence="9" type="ORF">CAMP_LOCUS9134</name>
</gene>
<dbReference type="InterPro" id="IPR056619">
    <property type="entry name" value="C8-3_MUC4"/>
</dbReference>
<feature type="region of interest" description="Disordered" evidence="6">
    <location>
        <begin position="192"/>
        <end position="239"/>
    </location>
</feature>
<dbReference type="PROSITE" id="PS50923">
    <property type="entry name" value="SUSHI"/>
    <property type="match status" value="1"/>
</dbReference>
<dbReference type="Pfam" id="PF23263">
    <property type="entry name" value="C8-3_MUC4"/>
    <property type="match status" value="1"/>
</dbReference>
<dbReference type="SMART" id="SM00032">
    <property type="entry name" value="CCP"/>
    <property type="match status" value="1"/>
</dbReference>
<evidence type="ECO:0000313" key="10">
    <source>
        <dbReference type="Proteomes" id="UP001152747"/>
    </source>
</evidence>
<comment type="subcellular location">
    <subcellularLocation>
        <location evidence="1">Membrane</location>
    </subcellularLocation>
</comment>
<accession>A0A9P1N0J1</accession>
<reference evidence="9" key="1">
    <citation type="submission" date="2022-11" db="EMBL/GenBank/DDBJ databases">
        <authorList>
            <person name="Kikuchi T."/>
        </authorList>
    </citation>
    <scope>NUCLEOTIDE SEQUENCE</scope>
    <source>
        <strain evidence="9">PS1010</strain>
    </source>
</reference>
<evidence type="ECO:0000256" key="7">
    <source>
        <dbReference type="SAM" id="Phobius"/>
    </source>
</evidence>
<feature type="disulfide bond" evidence="4">
    <location>
        <begin position="84"/>
        <end position="111"/>
    </location>
</feature>
<keyword evidence="4" id="KW-0768">Sushi</keyword>
<feature type="compositionally biased region" description="Low complexity" evidence="6">
    <location>
        <begin position="219"/>
        <end position="228"/>
    </location>
</feature>
<evidence type="ECO:0000256" key="6">
    <source>
        <dbReference type="SAM" id="MobiDB-lite"/>
    </source>
</evidence>
<feature type="domain" description="Sushi" evidence="8">
    <location>
        <begin position="54"/>
        <end position="113"/>
    </location>
</feature>
<feature type="transmembrane region" description="Helical" evidence="7">
    <location>
        <begin position="122"/>
        <end position="144"/>
    </location>
</feature>
<dbReference type="Gene3D" id="2.10.70.10">
    <property type="entry name" value="Complement Module, domain 1"/>
    <property type="match status" value="1"/>
</dbReference>
<evidence type="ECO:0000256" key="3">
    <source>
        <dbReference type="ARBA" id="ARBA00023157"/>
    </source>
</evidence>
<keyword evidence="2 7" id="KW-0472">Membrane</keyword>
<evidence type="ECO:0000256" key="5">
    <source>
        <dbReference type="SAM" id="Coils"/>
    </source>
</evidence>
<organism evidence="9 10">
    <name type="scientific">Caenorhabditis angaria</name>
    <dbReference type="NCBI Taxonomy" id="860376"/>
    <lineage>
        <taxon>Eukaryota</taxon>
        <taxon>Metazoa</taxon>
        <taxon>Ecdysozoa</taxon>
        <taxon>Nematoda</taxon>
        <taxon>Chromadorea</taxon>
        <taxon>Rhabditida</taxon>
        <taxon>Rhabditina</taxon>
        <taxon>Rhabditomorpha</taxon>
        <taxon>Rhabditoidea</taxon>
        <taxon>Rhabditidae</taxon>
        <taxon>Peloderinae</taxon>
        <taxon>Caenorhabditis</taxon>
    </lineage>
</organism>
<keyword evidence="7" id="KW-1133">Transmembrane helix</keyword>
<dbReference type="Proteomes" id="UP001152747">
    <property type="component" value="Unassembled WGS sequence"/>
</dbReference>
<dbReference type="OrthoDB" id="5810086at2759"/>
<proteinExistence type="predicted"/>
<evidence type="ECO:0000259" key="8">
    <source>
        <dbReference type="PROSITE" id="PS50923"/>
    </source>
</evidence>
<name>A0A9P1N0J1_9PELO</name>
<dbReference type="CDD" id="cd00033">
    <property type="entry name" value="CCP"/>
    <property type="match status" value="1"/>
</dbReference>
<feature type="compositionally biased region" description="Pro residues" evidence="6">
    <location>
        <begin position="202"/>
        <end position="218"/>
    </location>
</feature>
<dbReference type="AlphaFoldDB" id="A0A9P1N0J1"/>
<dbReference type="InterPro" id="IPR035976">
    <property type="entry name" value="Sushi/SCR/CCP_sf"/>
</dbReference>
<evidence type="ECO:0000256" key="4">
    <source>
        <dbReference type="PROSITE-ProRule" id="PRU00302"/>
    </source>
</evidence>
<dbReference type="EMBL" id="CANHGI010000003">
    <property type="protein sequence ID" value="CAI5446497.1"/>
    <property type="molecule type" value="Genomic_DNA"/>
</dbReference>
<comment type="caution">
    <text evidence="4">Lacks conserved residue(s) required for the propagation of feature annotation.</text>
</comment>
<keyword evidence="10" id="KW-1185">Reference proteome</keyword>
<dbReference type="Pfam" id="PF00084">
    <property type="entry name" value="Sushi"/>
    <property type="match status" value="1"/>
</dbReference>
<dbReference type="InterPro" id="IPR000436">
    <property type="entry name" value="Sushi_SCR_CCP_dom"/>
</dbReference>
<dbReference type="GO" id="GO:0016020">
    <property type="term" value="C:membrane"/>
    <property type="evidence" value="ECO:0007669"/>
    <property type="project" value="UniProtKB-SubCell"/>
</dbReference>
<sequence>MPSKHSTGVVSTCQNNAECEYDYIMTGSKEVGLTTLQRQKQFLSLQKSGTKQLLSCGPLLKKEGVIKTPPAANYLEGDRVVFSCKPKYYIHGDIERVCRNGTWSPGWWAWCRDRNLEYALKWMTALLSIFGITLIFVILFCILWNLRKAKQAEHAERMFKKEQEEKMKLLKEQMDNEDIIGYSEKPAPTNFNQNFSNSNYRPLPPAPPVPVFPAPPPSSNSFPQSNQPNRRSFYETSAI</sequence>